<dbReference type="EMBL" id="JARYMX010000007">
    <property type="protein sequence ID" value="KAJ9539728.1"/>
    <property type="molecule type" value="Genomic_DNA"/>
</dbReference>
<dbReference type="SUPFAM" id="SSF101148">
    <property type="entry name" value="Plant invertase/pectin methylesterase inhibitor"/>
    <property type="match status" value="1"/>
</dbReference>
<keyword evidence="2" id="KW-1185">Reference proteome</keyword>
<dbReference type="Gene3D" id="1.20.140.40">
    <property type="entry name" value="Invertase/pectin methylesterase inhibitor family protein"/>
    <property type="match status" value="1"/>
</dbReference>
<evidence type="ECO:0000313" key="2">
    <source>
        <dbReference type="Proteomes" id="UP001172457"/>
    </source>
</evidence>
<dbReference type="Proteomes" id="UP001172457">
    <property type="component" value="Chromosome 7"/>
</dbReference>
<reference evidence="1" key="1">
    <citation type="submission" date="2023-03" db="EMBL/GenBank/DDBJ databases">
        <title>Chromosome-scale reference genome and RAD-based genetic map of yellow starthistle (Centaurea solstitialis) reveal putative structural variation and QTLs associated with invader traits.</title>
        <authorList>
            <person name="Reatini B."/>
            <person name="Cang F.A."/>
            <person name="Jiang Q."/>
            <person name="Mckibben M.T.W."/>
            <person name="Barker M.S."/>
            <person name="Rieseberg L.H."/>
            <person name="Dlugosch K.M."/>
        </authorList>
    </citation>
    <scope>NUCLEOTIDE SEQUENCE</scope>
    <source>
        <strain evidence="1">CAN-66</strain>
        <tissue evidence="1">Leaf</tissue>
    </source>
</reference>
<name>A0AA38SCB5_9ASTR</name>
<protein>
    <submittedName>
        <fullName evidence="1">Uncharacterized protein</fullName>
    </submittedName>
</protein>
<evidence type="ECO:0000313" key="1">
    <source>
        <dbReference type="EMBL" id="KAJ9539728.1"/>
    </source>
</evidence>
<comment type="caution">
    <text evidence="1">The sequence shown here is derived from an EMBL/GenBank/DDBJ whole genome shotgun (WGS) entry which is preliminary data.</text>
</comment>
<dbReference type="AlphaFoldDB" id="A0AA38SCB5"/>
<organism evidence="1 2">
    <name type="scientific">Centaurea solstitialis</name>
    <name type="common">yellow star-thistle</name>
    <dbReference type="NCBI Taxonomy" id="347529"/>
    <lineage>
        <taxon>Eukaryota</taxon>
        <taxon>Viridiplantae</taxon>
        <taxon>Streptophyta</taxon>
        <taxon>Embryophyta</taxon>
        <taxon>Tracheophyta</taxon>
        <taxon>Spermatophyta</taxon>
        <taxon>Magnoliopsida</taxon>
        <taxon>eudicotyledons</taxon>
        <taxon>Gunneridae</taxon>
        <taxon>Pentapetalae</taxon>
        <taxon>asterids</taxon>
        <taxon>campanulids</taxon>
        <taxon>Asterales</taxon>
        <taxon>Asteraceae</taxon>
        <taxon>Carduoideae</taxon>
        <taxon>Cardueae</taxon>
        <taxon>Centaureinae</taxon>
        <taxon>Centaurea</taxon>
    </lineage>
</organism>
<gene>
    <name evidence="1" type="ORF">OSB04_026234</name>
</gene>
<accession>A0AA38SCB5</accession>
<proteinExistence type="predicted"/>
<sequence>MPYPDTCHDFLAIGRHNTSDTFSKDQFLNMTVAATMDNGNFVLNQTKRIEATTPPGTKKGLWHDCVTDCGNAISALGIIEDHLGEPLEECDLDEDFGTIGVGNKFSQSRPMSSTKAAVGPCFLGF</sequence>
<dbReference type="InterPro" id="IPR035513">
    <property type="entry name" value="Invertase/methylesterase_inhib"/>
</dbReference>